<dbReference type="InterPro" id="IPR025650">
    <property type="entry name" value="Alkyl-DHAP_Synthase"/>
</dbReference>
<evidence type="ECO:0000313" key="10">
    <source>
        <dbReference type="EMBL" id="SDN17176.1"/>
    </source>
</evidence>
<dbReference type="PANTHER" id="PTHR46568:SF1">
    <property type="entry name" value="ALKYLDIHYDROXYACETONEPHOSPHATE SYNTHASE, PEROXISOMAL"/>
    <property type="match status" value="1"/>
</dbReference>
<dbReference type="AlphaFoldDB" id="A0A1G9Z984"/>
<dbReference type="OrthoDB" id="9811557at2"/>
<dbReference type="Pfam" id="PF01565">
    <property type="entry name" value="FAD_binding_4"/>
    <property type="match status" value="1"/>
</dbReference>
<dbReference type="PROSITE" id="PS51387">
    <property type="entry name" value="FAD_PCMH"/>
    <property type="match status" value="1"/>
</dbReference>
<evidence type="ECO:0000256" key="1">
    <source>
        <dbReference type="ARBA" id="ARBA00008000"/>
    </source>
</evidence>
<feature type="region of interest" description="Disordered" evidence="8">
    <location>
        <begin position="1"/>
        <end position="32"/>
    </location>
</feature>
<dbReference type="Gene3D" id="3.30.465.10">
    <property type="match status" value="1"/>
</dbReference>
<evidence type="ECO:0000256" key="5">
    <source>
        <dbReference type="PIRSR" id="PIRSR625650-2"/>
    </source>
</evidence>
<sequence>MPEQPQLTIQGWGPAAGPRDATVARGADGGPGSLELTAFPDLAEVLPKAARRHLARELGWTPRRTPPVPVADIRLAPSRLAEDCRLRLVELLGDEHVSTDREARLRHAGGKSYLDLLRRREGDASDAPDAVVQPGSTEETAALLALCSEIGVVAVPFGGGTSVVGGLSGVDADDRPSVSVDLGRMASVHALDVASSLVTVGPGVRGPALEEHLGRHGLSLGHTPQSWEFATMGGYAATRSAGQASTGIGRFDDLVAGLTLATPSGVLELGSPPASAAGPDLLGLALGSEGALGVITELTLRVRPEPRARHHEGWSFRSWEAGLAGLQRLARHELLPDVIRLSDPDETRADLLNASGTGASLLRGSLRLRGRAAGCLLVVGWEGLPAAVRARRRAASSVLRGAGAVRLGTRVGESWRRHRYAAPYTRDSLLDAGLLVETLETAATWTALPTVHAAVREALRTSLGRRGKQPLVLTHVSHVYPTGASLYVTVLADRDDALPIQQWLSAKRAATDALLAAGGTLTHHHAVGADHRPWLEREIGALGVEVLRAVKQRLDPQDVCNPGVLLPD</sequence>
<dbReference type="Gene3D" id="3.30.70.3450">
    <property type="match status" value="1"/>
</dbReference>
<dbReference type="Pfam" id="PF02913">
    <property type="entry name" value="FAD-oxidase_C"/>
    <property type="match status" value="1"/>
</dbReference>
<dbReference type="InterPro" id="IPR016166">
    <property type="entry name" value="FAD-bd_PCMH"/>
</dbReference>
<evidence type="ECO:0000256" key="7">
    <source>
        <dbReference type="PIRSR" id="PIRSR625650-4"/>
    </source>
</evidence>
<accession>A0A1G9Z984</accession>
<feature type="site" description="Important for enzyme activity" evidence="7">
    <location>
        <position position="340"/>
    </location>
</feature>
<dbReference type="GO" id="GO:0008609">
    <property type="term" value="F:alkylglycerone-phosphate synthase activity"/>
    <property type="evidence" value="ECO:0007669"/>
    <property type="project" value="InterPro"/>
</dbReference>
<feature type="active site" description="Proton donor/acceptor" evidence="4">
    <location>
        <position position="487"/>
    </location>
</feature>
<dbReference type="GO" id="GO:0071949">
    <property type="term" value="F:FAD binding"/>
    <property type="evidence" value="ECO:0007669"/>
    <property type="project" value="InterPro"/>
</dbReference>
<dbReference type="Gene3D" id="1.10.45.10">
    <property type="entry name" value="Vanillyl-alcohol Oxidase, Chain A, domain 4"/>
    <property type="match status" value="1"/>
</dbReference>
<dbReference type="InterPro" id="IPR016169">
    <property type="entry name" value="FAD-bd_PCMH_sub2"/>
</dbReference>
<dbReference type="Proteomes" id="UP000198680">
    <property type="component" value="Unassembled WGS sequence"/>
</dbReference>
<comment type="similarity">
    <text evidence="1">Belongs to the FAD-binding oxidoreductase/transferase type 4 family.</text>
</comment>
<evidence type="ECO:0000256" key="4">
    <source>
        <dbReference type="PIRSR" id="PIRSR625650-1"/>
    </source>
</evidence>
<gene>
    <name evidence="10" type="ORF">SAMN05660642_04221</name>
</gene>
<feature type="binding site" evidence="6">
    <location>
        <begin position="156"/>
        <end position="162"/>
    </location>
    <ligand>
        <name>FAD</name>
        <dbReference type="ChEBI" id="CHEBI:57692"/>
    </ligand>
</feature>
<dbReference type="SUPFAM" id="SSF55103">
    <property type="entry name" value="FAD-linked oxidases, C-terminal domain"/>
    <property type="match status" value="1"/>
</dbReference>
<proteinExistence type="inferred from homology"/>
<dbReference type="InterPro" id="IPR036318">
    <property type="entry name" value="FAD-bd_PCMH-like_sf"/>
</dbReference>
<comment type="cofactor">
    <cofactor evidence="6">
        <name>FAD</name>
        <dbReference type="ChEBI" id="CHEBI:57692"/>
    </cofactor>
</comment>
<dbReference type="RefSeq" id="WP_091223046.1">
    <property type="nucleotide sequence ID" value="NZ_FNHE01000013.1"/>
</dbReference>
<reference evidence="11" key="1">
    <citation type="submission" date="2016-10" db="EMBL/GenBank/DDBJ databases">
        <authorList>
            <person name="Varghese N."/>
            <person name="Submissions S."/>
        </authorList>
    </citation>
    <scope>NUCLEOTIDE SEQUENCE [LARGE SCALE GENOMIC DNA]</scope>
    <source>
        <strain evidence="11">DSM 45419</strain>
    </source>
</reference>
<dbReference type="InterPro" id="IPR016164">
    <property type="entry name" value="FAD-linked_Oxase-like_C"/>
</dbReference>
<dbReference type="InterPro" id="IPR006094">
    <property type="entry name" value="Oxid_FAD_bind_N"/>
</dbReference>
<evidence type="ECO:0000259" key="9">
    <source>
        <dbReference type="PROSITE" id="PS51387"/>
    </source>
</evidence>
<dbReference type="EMBL" id="FNHE01000013">
    <property type="protein sequence ID" value="SDN17176.1"/>
    <property type="molecule type" value="Genomic_DNA"/>
</dbReference>
<dbReference type="InterPro" id="IPR004113">
    <property type="entry name" value="FAD-bd_oxidored_4_C"/>
</dbReference>
<keyword evidence="11" id="KW-1185">Reference proteome</keyword>
<evidence type="ECO:0000313" key="11">
    <source>
        <dbReference type="Proteomes" id="UP000198680"/>
    </source>
</evidence>
<feature type="binding site" evidence="5">
    <location>
        <position position="426"/>
    </location>
    <ligand>
        <name>substrate</name>
    </ligand>
</feature>
<keyword evidence="3 6" id="KW-0274">FAD</keyword>
<protein>
    <submittedName>
        <fullName evidence="10">Alkyldihydroxyacetonephosphate synthase</fullName>
    </submittedName>
</protein>
<dbReference type="GO" id="GO:0008610">
    <property type="term" value="P:lipid biosynthetic process"/>
    <property type="evidence" value="ECO:0007669"/>
    <property type="project" value="InterPro"/>
</dbReference>
<name>A0A1G9Z984_9ACTN</name>
<evidence type="ECO:0000256" key="6">
    <source>
        <dbReference type="PIRSR" id="PIRSR625650-3"/>
    </source>
</evidence>
<dbReference type="STRING" id="1137991.SAMN05660642_04221"/>
<dbReference type="PANTHER" id="PTHR46568">
    <property type="entry name" value="ALKYLDIHYDROXYACETONEPHOSPHATE SYNTHASE, PEROXISOMAL"/>
    <property type="match status" value="1"/>
</dbReference>
<evidence type="ECO:0000256" key="8">
    <source>
        <dbReference type="SAM" id="MobiDB-lite"/>
    </source>
</evidence>
<feature type="domain" description="FAD-binding PCMH-type" evidence="9">
    <location>
        <begin position="124"/>
        <end position="305"/>
    </location>
</feature>
<keyword evidence="2" id="KW-0285">Flavoprotein</keyword>
<dbReference type="Gene3D" id="3.30.300.330">
    <property type="match status" value="1"/>
</dbReference>
<evidence type="ECO:0000256" key="2">
    <source>
        <dbReference type="ARBA" id="ARBA00022630"/>
    </source>
</evidence>
<evidence type="ECO:0000256" key="3">
    <source>
        <dbReference type="ARBA" id="ARBA00022827"/>
    </source>
</evidence>
<dbReference type="SUPFAM" id="SSF56176">
    <property type="entry name" value="FAD-binding/transporter-associated domain-like"/>
    <property type="match status" value="1"/>
</dbReference>
<organism evidence="10 11">
    <name type="scientific">Geodermatophilus siccatus</name>
    <dbReference type="NCBI Taxonomy" id="1137991"/>
    <lineage>
        <taxon>Bacteria</taxon>
        <taxon>Bacillati</taxon>
        <taxon>Actinomycetota</taxon>
        <taxon>Actinomycetes</taxon>
        <taxon>Geodermatophilales</taxon>
        <taxon>Geodermatophilaceae</taxon>
        <taxon>Geodermatophilus</taxon>
    </lineage>
</organism>
<dbReference type="InterPro" id="IPR016171">
    <property type="entry name" value="Vanillyl_alc_oxidase_C-sub2"/>
</dbReference>
<feature type="binding site" evidence="6">
    <location>
        <begin position="289"/>
        <end position="295"/>
    </location>
    <ligand>
        <name>FAD</name>
        <dbReference type="ChEBI" id="CHEBI:57692"/>
    </ligand>
</feature>